<dbReference type="Proteomes" id="UP000729701">
    <property type="component" value="Unassembled WGS sequence"/>
</dbReference>
<name>A0A951QMQ9_9CYAN</name>
<gene>
    <name evidence="1" type="ORF">KME60_15460</name>
</gene>
<dbReference type="AlphaFoldDB" id="A0A951QMQ9"/>
<reference evidence="1" key="2">
    <citation type="journal article" date="2022" name="Microbiol. Resour. Announc.">
        <title>Metagenome Sequencing to Explore Phylogenomics of Terrestrial Cyanobacteria.</title>
        <authorList>
            <person name="Ward R.D."/>
            <person name="Stajich J.E."/>
            <person name="Johansen J.R."/>
            <person name="Huntemann M."/>
            <person name="Clum A."/>
            <person name="Foster B."/>
            <person name="Foster B."/>
            <person name="Roux S."/>
            <person name="Palaniappan K."/>
            <person name="Varghese N."/>
            <person name="Mukherjee S."/>
            <person name="Reddy T.B.K."/>
            <person name="Daum C."/>
            <person name="Copeland A."/>
            <person name="Chen I.A."/>
            <person name="Ivanova N.N."/>
            <person name="Kyrpides N.C."/>
            <person name="Shapiro N."/>
            <person name="Eloe-Fadrosh E.A."/>
            <person name="Pietrasiak N."/>
        </authorList>
    </citation>
    <scope>NUCLEOTIDE SEQUENCE</scope>
    <source>
        <strain evidence="1">GSE-NOS-MK-12-04C</strain>
    </source>
</reference>
<dbReference type="EMBL" id="JAHHGZ010000015">
    <property type="protein sequence ID" value="MBW4668780.1"/>
    <property type="molecule type" value="Genomic_DNA"/>
</dbReference>
<organism evidence="1 2">
    <name type="scientific">Cyanomargarita calcarea GSE-NOS-MK-12-04C</name>
    <dbReference type="NCBI Taxonomy" id="2839659"/>
    <lineage>
        <taxon>Bacteria</taxon>
        <taxon>Bacillati</taxon>
        <taxon>Cyanobacteriota</taxon>
        <taxon>Cyanophyceae</taxon>
        <taxon>Nostocales</taxon>
        <taxon>Cyanomargaritaceae</taxon>
        <taxon>Cyanomargarita</taxon>
    </lineage>
</organism>
<reference evidence="1" key="1">
    <citation type="submission" date="2021-05" db="EMBL/GenBank/DDBJ databases">
        <authorList>
            <person name="Pietrasiak N."/>
            <person name="Ward R."/>
            <person name="Stajich J.E."/>
            <person name="Kurbessoian T."/>
        </authorList>
    </citation>
    <scope>NUCLEOTIDE SEQUENCE</scope>
    <source>
        <strain evidence="1">GSE-NOS-MK-12-04C</strain>
    </source>
</reference>
<accession>A0A951QMQ9</accession>
<sequence>MNKREDIIQKFSTFLSFGDKNNSKYLFWQTDLKLERQMRHIAESNLGTQADFWARYFLKIAKGIFSTQEMRTGENNSEMTFSSVMAGKHLSAYLQEACFWTAQKLYQHFIFLRHKYSIEEYFQISNSVANPPIKILKNFNLEYSQANIEGYAKTAIIRAVKNKIYQQDVEAKRTKFSGYGLLKDLSKKELKESLESAAINQEQINLYCLVCQCFDEIYQASDGFSGRSLSAPNQKQLQEIALCYNQRCSQLNFNANLATEETIQEMLTICIKLAREYRTKNFLPLEDKYENIIDLKPNLWDIAIESEEREEVYLLISRLFMGVPEIGQIILKLSLGLNLTQTEIAIVLGSKYPELQKQYQIARQLAKITKNLLSDFIQEWNKTNPENLIHDDKNTEIIKDSLIDCLQLYCQRTLSNLLVRAKNQLTNQEKILLFAIRKNKSIGKTTLKQSSELSIAFQNELESDMHLNPNSLFTVNNKLADFIDNCL</sequence>
<proteinExistence type="predicted"/>
<comment type="caution">
    <text evidence="1">The sequence shown here is derived from an EMBL/GenBank/DDBJ whole genome shotgun (WGS) entry which is preliminary data.</text>
</comment>
<evidence type="ECO:0000313" key="1">
    <source>
        <dbReference type="EMBL" id="MBW4668780.1"/>
    </source>
</evidence>
<protein>
    <submittedName>
        <fullName evidence="1">Sigma-70 family RNA polymerase sigma factor</fullName>
    </submittedName>
</protein>
<evidence type="ECO:0000313" key="2">
    <source>
        <dbReference type="Proteomes" id="UP000729701"/>
    </source>
</evidence>